<dbReference type="GO" id="GO:0003676">
    <property type="term" value="F:nucleic acid binding"/>
    <property type="evidence" value="ECO:0007669"/>
    <property type="project" value="InterPro"/>
</dbReference>
<protein>
    <recommendedName>
        <fullName evidence="1">RNase H type-1 domain-containing protein</fullName>
    </recommendedName>
</protein>
<dbReference type="EMBL" id="JBANQN010000008">
    <property type="protein sequence ID" value="KAK6782080.1"/>
    <property type="molecule type" value="Genomic_DNA"/>
</dbReference>
<dbReference type="InterPro" id="IPR044730">
    <property type="entry name" value="RNase_H-like_dom_plant"/>
</dbReference>
<dbReference type="InterPro" id="IPR012337">
    <property type="entry name" value="RNaseH-like_sf"/>
</dbReference>
<proteinExistence type="predicted"/>
<feature type="domain" description="RNase H type-1" evidence="1">
    <location>
        <begin position="26"/>
        <end position="144"/>
    </location>
</feature>
<dbReference type="PANTHER" id="PTHR47723:SF7">
    <property type="entry name" value="RNASE H FAMILY PROTEIN"/>
    <property type="match status" value="1"/>
</dbReference>
<organism evidence="2 3">
    <name type="scientific">Solanum bulbocastanum</name>
    <name type="common">Wild potato</name>
    <dbReference type="NCBI Taxonomy" id="147425"/>
    <lineage>
        <taxon>Eukaryota</taxon>
        <taxon>Viridiplantae</taxon>
        <taxon>Streptophyta</taxon>
        <taxon>Embryophyta</taxon>
        <taxon>Tracheophyta</taxon>
        <taxon>Spermatophyta</taxon>
        <taxon>Magnoliopsida</taxon>
        <taxon>eudicotyledons</taxon>
        <taxon>Gunneridae</taxon>
        <taxon>Pentapetalae</taxon>
        <taxon>asterids</taxon>
        <taxon>lamiids</taxon>
        <taxon>Solanales</taxon>
        <taxon>Solanaceae</taxon>
        <taxon>Solanoideae</taxon>
        <taxon>Solaneae</taxon>
        <taxon>Solanum</taxon>
    </lineage>
</organism>
<dbReference type="GO" id="GO:0004523">
    <property type="term" value="F:RNA-DNA hybrid ribonuclease activity"/>
    <property type="evidence" value="ECO:0007669"/>
    <property type="project" value="InterPro"/>
</dbReference>
<dbReference type="InterPro" id="IPR053151">
    <property type="entry name" value="RNase_H-like"/>
</dbReference>
<keyword evidence="3" id="KW-1185">Reference proteome</keyword>
<dbReference type="Proteomes" id="UP001371456">
    <property type="component" value="Unassembled WGS sequence"/>
</dbReference>
<dbReference type="Pfam" id="PF13456">
    <property type="entry name" value="RVT_3"/>
    <property type="match status" value="1"/>
</dbReference>
<evidence type="ECO:0000259" key="1">
    <source>
        <dbReference type="Pfam" id="PF13456"/>
    </source>
</evidence>
<dbReference type="InterPro" id="IPR002156">
    <property type="entry name" value="RNaseH_domain"/>
</dbReference>
<name>A0AAN8Y6Z4_SOLBU</name>
<dbReference type="AlphaFoldDB" id="A0AAN8Y6Z4"/>
<dbReference type="CDD" id="cd06222">
    <property type="entry name" value="RNase_H_like"/>
    <property type="match status" value="1"/>
</dbReference>
<comment type="caution">
    <text evidence="2">The sequence shown here is derived from an EMBL/GenBank/DDBJ whole genome shotgun (WGS) entry which is preliminary data.</text>
</comment>
<dbReference type="PANTHER" id="PTHR47723">
    <property type="entry name" value="OS05G0353850 PROTEIN"/>
    <property type="match status" value="1"/>
</dbReference>
<dbReference type="SUPFAM" id="SSF53098">
    <property type="entry name" value="Ribonuclease H-like"/>
    <property type="match status" value="1"/>
</dbReference>
<sequence length="187" mass="21465">MMLLVPRIDYMVVKWDKPKMPFFKLNTDGSMMQNSPAGAGGICRDSRRNIIMAFSSSLGNNSSNTTEAKAALYGLKWCVQNGINNLILKGYFMLIINMIKGKVLPPWHLKDTIIEAQKLAQKINCQFQYCSREANQVADALAKWSINHLDQNFFTMQNLPQSARGPYIMDQEQMPSLRFKHKKHTFW</sequence>
<evidence type="ECO:0000313" key="2">
    <source>
        <dbReference type="EMBL" id="KAK6782080.1"/>
    </source>
</evidence>
<dbReference type="Gene3D" id="3.30.420.10">
    <property type="entry name" value="Ribonuclease H-like superfamily/Ribonuclease H"/>
    <property type="match status" value="1"/>
</dbReference>
<gene>
    <name evidence="2" type="ORF">RDI58_019876</name>
</gene>
<reference evidence="2 3" key="1">
    <citation type="submission" date="2024-02" db="EMBL/GenBank/DDBJ databases">
        <title>de novo genome assembly of Solanum bulbocastanum strain 11H21.</title>
        <authorList>
            <person name="Hosaka A.J."/>
        </authorList>
    </citation>
    <scope>NUCLEOTIDE SEQUENCE [LARGE SCALE GENOMIC DNA]</scope>
    <source>
        <tissue evidence="2">Young leaves</tissue>
    </source>
</reference>
<evidence type="ECO:0000313" key="3">
    <source>
        <dbReference type="Proteomes" id="UP001371456"/>
    </source>
</evidence>
<accession>A0AAN8Y6Z4</accession>
<dbReference type="InterPro" id="IPR036397">
    <property type="entry name" value="RNaseH_sf"/>
</dbReference>